<evidence type="ECO:0000256" key="2">
    <source>
        <dbReference type="SAM" id="SignalP"/>
    </source>
</evidence>
<evidence type="ECO:0000313" key="3">
    <source>
        <dbReference type="EMBL" id="CAE0410521.1"/>
    </source>
</evidence>
<name>A0A7S3L8C5_9STRA</name>
<dbReference type="AlphaFoldDB" id="A0A7S3L8C5"/>
<dbReference type="EMBL" id="HBIM01009425">
    <property type="protein sequence ID" value="CAE0410521.1"/>
    <property type="molecule type" value="Transcribed_RNA"/>
</dbReference>
<organism evidence="3">
    <name type="scientific">Amphora coffeiformis</name>
    <dbReference type="NCBI Taxonomy" id="265554"/>
    <lineage>
        <taxon>Eukaryota</taxon>
        <taxon>Sar</taxon>
        <taxon>Stramenopiles</taxon>
        <taxon>Ochrophyta</taxon>
        <taxon>Bacillariophyta</taxon>
        <taxon>Bacillariophyceae</taxon>
        <taxon>Bacillariophycidae</taxon>
        <taxon>Thalassiophysales</taxon>
        <taxon>Catenulaceae</taxon>
        <taxon>Amphora</taxon>
    </lineage>
</organism>
<feature type="signal peptide" evidence="2">
    <location>
        <begin position="1"/>
        <end position="20"/>
    </location>
</feature>
<protein>
    <recommendedName>
        <fullName evidence="4">PS II complex 12 kDa extrinsic protein</fullName>
    </recommendedName>
</protein>
<feature type="region of interest" description="Disordered" evidence="1">
    <location>
        <begin position="148"/>
        <end position="182"/>
    </location>
</feature>
<sequence>MMKSSLAIFFSLTLPSVTHAFTSSGRPTFVSAAGTQSLFSSWGEPEQHQWGEPEQWGEQQEQQQGYYDQGGLEEEEPTLILGGEEMQQQMQQLKSKYPTSEADYLAAARERAKNKPQSRNIAATVEDFQKVADEKRKTFGEFDDWEESAKEAGNLDSQILLPQLPDENEYDDGEGPEPTLLL</sequence>
<reference evidence="3" key="1">
    <citation type="submission" date="2021-01" db="EMBL/GenBank/DDBJ databases">
        <authorList>
            <person name="Corre E."/>
            <person name="Pelletier E."/>
            <person name="Niang G."/>
            <person name="Scheremetjew M."/>
            <person name="Finn R."/>
            <person name="Kale V."/>
            <person name="Holt S."/>
            <person name="Cochrane G."/>
            <person name="Meng A."/>
            <person name="Brown T."/>
            <person name="Cohen L."/>
        </authorList>
    </citation>
    <scope>NUCLEOTIDE SEQUENCE</scope>
    <source>
        <strain evidence="3">CCMP127</strain>
    </source>
</reference>
<feature type="chain" id="PRO_5030574331" description="PS II complex 12 kDa extrinsic protein" evidence="2">
    <location>
        <begin position="21"/>
        <end position="182"/>
    </location>
</feature>
<keyword evidence="2" id="KW-0732">Signal</keyword>
<feature type="compositionally biased region" description="Low complexity" evidence="1">
    <location>
        <begin position="52"/>
        <end position="70"/>
    </location>
</feature>
<feature type="region of interest" description="Disordered" evidence="1">
    <location>
        <begin position="43"/>
        <end position="72"/>
    </location>
</feature>
<gene>
    <name evidence="3" type="ORF">ACOF00016_LOCUS7978</name>
</gene>
<feature type="compositionally biased region" description="Acidic residues" evidence="1">
    <location>
        <begin position="166"/>
        <end position="175"/>
    </location>
</feature>
<proteinExistence type="predicted"/>
<evidence type="ECO:0000256" key="1">
    <source>
        <dbReference type="SAM" id="MobiDB-lite"/>
    </source>
</evidence>
<evidence type="ECO:0008006" key="4">
    <source>
        <dbReference type="Google" id="ProtNLM"/>
    </source>
</evidence>
<accession>A0A7S3L8C5</accession>